<proteinExistence type="predicted"/>
<reference evidence="1 2" key="1">
    <citation type="submission" date="2020-02" db="EMBL/GenBank/DDBJ databases">
        <title>Draft genome sequence of two Spirosoma agri KCTC 52727 and Spirosoma terrae KCTC 52035.</title>
        <authorList>
            <person name="Rojas J."/>
            <person name="Ambika Manirajan B."/>
            <person name="Ratering S."/>
            <person name="Suarez C."/>
            <person name="Schnell S."/>
        </authorList>
    </citation>
    <scope>NUCLEOTIDE SEQUENCE [LARGE SCALE GENOMIC DNA]</scope>
    <source>
        <strain evidence="1 2">KCTC 52727</strain>
    </source>
</reference>
<sequence length="231" mass="25819">MLSANSKAWFDQGEGVGGNIIELAKRLVPCSDVSQALAYLNKLLGQPIVNNSTPTTSFTNQTHLPAYSLLANEDLLIYANPKQYIPLATYLVSRAIELRRVTPYVRQLTFCPTNESTQQLHGIGLPNQSGGFELRARIKSKYRKTCLGPKDISFFPATFPDRQLRERPFSLLTLWNHNDPPCKRTIGQFRGSPHRVGTMNHLYEGFIDYKATHMAATATKSVKLPPVSLTL</sequence>
<name>A0A6M0IT02_9BACT</name>
<evidence type="ECO:0000313" key="2">
    <source>
        <dbReference type="Proteomes" id="UP000477386"/>
    </source>
</evidence>
<keyword evidence="2" id="KW-1185">Reference proteome</keyword>
<gene>
    <name evidence="1" type="ORF">GK091_27905</name>
</gene>
<accession>A0A6M0IT02</accession>
<comment type="caution">
    <text evidence="1">The sequence shown here is derived from an EMBL/GenBank/DDBJ whole genome shotgun (WGS) entry which is preliminary data.</text>
</comment>
<dbReference type="AlphaFoldDB" id="A0A6M0IT02"/>
<evidence type="ECO:0000313" key="1">
    <source>
        <dbReference type="EMBL" id="NEU70721.1"/>
    </source>
</evidence>
<dbReference type="EMBL" id="JAAGNZ010000008">
    <property type="protein sequence ID" value="NEU70721.1"/>
    <property type="molecule type" value="Genomic_DNA"/>
</dbReference>
<dbReference type="RefSeq" id="WP_164044035.1">
    <property type="nucleotide sequence ID" value="NZ_JAAGNZ010000008.1"/>
</dbReference>
<protein>
    <submittedName>
        <fullName evidence="1">Uncharacterized protein</fullName>
    </submittedName>
</protein>
<dbReference type="Proteomes" id="UP000477386">
    <property type="component" value="Unassembled WGS sequence"/>
</dbReference>
<organism evidence="1 2">
    <name type="scientific">Spirosoma agri</name>
    <dbReference type="NCBI Taxonomy" id="1987381"/>
    <lineage>
        <taxon>Bacteria</taxon>
        <taxon>Pseudomonadati</taxon>
        <taxon>Bacteroidota</taxon>
        <taxon>Cytophagia</taxon>
        <taxon>Cytophagales</taxon>
        <taxon>Cytophagaceae</taxon>
        <taxon>Spirosoma</taxon>
    </lineage>
</organism>